<name>A0AA38VRU6_9PEZI</name>
<dbReference type="EMBL" id="JANBVN010000030">
    <property type="protein sequence ID" value="KAJ9160847.1"/>
    <property type="molecule type" value="Genomic_DNA"/>
</dbReference>
<reference evidence="1" key="1">
    <citation type="submission" date="2022-07" db="EMBL/GenBank/DDBJ databases">
        <title>Fungi with potential for degradation of polypropylene.</title>
        <authorList>
            <person name="Gostincar C."/>
        </authorList>
    </citation>
    <scope>NUCLEOTIDE SEQUENCE</scope>
    <source>
        <strain evidence="1">EXF-13287</strain>
    </source>
</reference>
<comment type="caution">
    <text evidence="1">The sequence shown here is derived from an EMBL/GenBank/DDBJ whole genome shotgun (WGS) entry which is preliminary data.</text>
</comment>
<dbReference type="InterPro" id="IPR032675">
    <property type="entry name" value="LRR_dom_sf"/>
</dbReference>
<dbReference type="CDD" id="cd09917">
    <property type="entry name" value="F-box_SF"/>
    <property type="match status" value="1"/>
</dbReference>
<protein>
    <submittedName>
        <fullName evidence="1">F-box domain-containing protein</fullName>
    </submittedName>
</protein>
<dbReference type="Proteomes" id="UP001174691">
    <property type="component" value="Unassembled WGS sequence"/>
</dbReference>
<proteinExistence type="predicted"/>
<accession>A0AA38VRU6</accession>
<dbReference type="AlphaFoldDB" id="A0AA38VRU6"/>
<dbReference type="SUPFAM" id="SSF52047">
    <property type="entry name" value="RNI-like"/>
    <property type="match status" value="1"/>
</dbReference>
<evidence type="ECO:0000313" key="1">
    <source>
        <dbReference type="EMBL" id="KAJ9160847.1"/>
    </source>
</evidence>
<evidence type="ECO:0000313" key="2">
    <source>
        <dbReference type="Proteomes" id="UP001174691"/>
    </source>
</evidence>
<keyword evidence="2" id="KW-1185">Reference proteome</keyword>
<organism evidence="1 2">
    <name type="scientific">Coniochaeta hoffmannii</name>
    <dbReference type="NCBI Taxonomy" id="91930"/>
    <lineage>
        <taxon>Eukaryota</taxon>
        <taxon>Fungi</taxon>
        <taxon>Dikarya</taxon>
        <taxon>Ascomycota</taxon>
        <taxon>Pezizomycotina</taxon>
        <taxon>Sordariomycetes</taxon>
        <taxon>Sordariomycetidae</taxon>
        <taxon>Coniochaetales</taxon>
        <taxon>Coniochaetaceae</taxon>
        <taxon>Coniochaeta</taxon>
    </lineage>
</organism>
<dbReference type="Gene3D" id="3.80.10.10">
    <property type="entry name" value="Ribonuclease Inhibitor"/>
    <property type="match status" value="1"/>
</dbReference>
<gene>
    <name evidence="1" type="ORF">NKR19_g2866</name>
</gene>
<sequence>MRGQAATIVRPGWSGSGMFYNRSLPIPGQHFEGMSTTQTQVYPCGFSSWRPDDVSSSTAVACRPWPSLADLSTELAMIILEHLLEIDHRAAANARRVCRRLNDIATPLVYRTVSLNKNIVSREAELSQPQALLNIFRYTVHLTIPSNLDPYWIRRILERTERLQQITWRYIRMNQWEKWSWRPCHVLDMNLIRQNRLKLHIEDLPIDICGGDLQKLYIQSIPPDMLASLKLGIPTPALSTQLEALKKLLVQAHNLETLHYQDRGQGTHFTFTDGERLPPFKDLRLASYDWNHSADEVASHWDFSRLRLLELVSMPTYLFLTSAPFPDLANLDTLKVEDFSLHNSYRREEATALLSTLVRDHIRALHTLDLRVHTSLFPTAAILAHAPTLQVLSLRDHVGFGDENLRVPTLSVADLTTLSRSLSRLHTLELDMDAHLVSTNAFLRSLCSFRRLHTLTLHVHTLVNPHSPHHHLPAAGPPPVPDRDREFAYRVFWFLVRARKVEEERGGGVPWRGIVVNVGGWQRNMVRRLGEAWKELNRRGVFGERCFVLSRVGEGEEGKEEYRTGEEFGGGLFLGGGLGEVEGEAYDSGRAE</sequence>